<dbReference type="RefSeq" id="WP_188596146.1">
    <property type="nucleotide sequence ID" value="NZ_BMNL01000002.1"/>
</dbReference>
<dbReference type="PANTHER" id="PTHR33933:SF1">
    <property type="entry name" value="PROTEIN ADENYLYLTRANSFERASE MNTA-RELATED"/>
    <property type="match status" value="1"/>
</dbReference>
<dbReference type="Pfam" id="PF01909">
    <property type="entry name" value="NTP_transf_2"/>
    <property type="match status" value="1"/>
</dbReference>
<organism evidence="2 3">
    <name type="scientific">Thermocladium modestius</name>
    <dbReference type="NCBI Taxonomy" id="62609"/>
    <lineage>
        <taxon>Archaea</taxon>
        <taxon>Thermoproteota</taxon>
        <taxon>Thermoprotei</taxon>
        <taxon>Thermoproteales</taxon>
        <taxon>Thermoproteaceae</taxon>
        <taxon>Thermocladium</taxon>
    </lineage>
</organism>
<evidence type="ECO:0000313" key="2">
    <source>
        <dbReference type="EMBL" id="GGP20332.1"/>
    </source>
</evidence>
<dbReference type="InterPro" id="IPR052548">
    <property type="entry name" value="Type_VII_TA_antitoxin"/>
</dbReference>
<dbReference type="PANTHER" id="PTHR33933">
    <property type="entry name" value="NUCLEOTIDYLTRANSFERASE"/>
    <property type="match status" value="1"/>
</dbReference>
<evidence type="ECO:0000313" key="3">
    <source>
        <dbReference type="Proteomes" id="UP000610960"/>
    </source>
</evidence>
<dbReference type="InterPro" id="IPR002934">
    <property type="entry name" value="Polymerase_NTP_transf_dom"/>
</dbReference>
<dbReference type="OrthoDB" id="9287at2157"/>
<name>A0A830GV83_9CREN</name>
<dbReference type="GO" id="GO:0016779">
    <property type="term" value="F:nucleotidyltransferase activity"/>
    <property type="evidence" value="ECO:0007669"/>
    <property type="project" value="InterPro"/>
</dbReference>
<dbReference type="InterPro" id="IPR043519">
    <property type="entry name" value="NT_sf"/>
</dbReference>
<dbReference type="Gene3D" id="3.30.460.10">
    <property type="entry name" value="Beta Polymerase, domain 2"/>
    <property type="match status" value="1"/>
</dbReference>
<keyword evidence="3" id="KW-1185">Reference proteome</keyword>
<comment type="caution">
    <text evidence="2">The sequence shown here is derived from an EMBL/GenBank/DDBJ whole genome shotgun (WGS) entry which is preliminary data.</text>
</comment>
<protein>
    <submittedName>
        <fullName evidence="2">DNA polymerase</fullName>
    </submittedName>
</protein>
<reference evidence="2" key="2">
    <citation type="submission" date="2020-09" db="EMBL/GenBank/DDBJ databases">
        <authorList>
            <person name="Sun Q."/>
            <person name="Ohkuma M."/>
        </authorList>
    </citation>
    <scope>NUCLEOTIDE SEQUENCE</scope>
    <source>
        <strain evidence="2">JCM 10088</strain>
    </source>
</reference>
<gene>
    <name evidence="2" type="ORF">GCM10007981_07980</name>
</gene>
<dbReference type="Proteomes" id="UP000610960">
    <property type="component" value="Unassembled WGS sequence"/>
</dbReference>
<dbReference type="SUPFAM" id="SSF81301">
    <property type="entry name" value="Nucleotidyltransferase"/>
    <property type="match status" value="1"/>
</dbReference>
<dbReference type="CDD" id="cd05403">
    <property type="entry name" value="NT_KNTase_like"/>
    <property type="match status" value="1"/>
</dbReference>
<proteinExistence type="predicted"/>
<reference evidence="2" key="1">
    <citation type="journal article" date="2014" name="Int. J. Syst. Evol. Microbiol.">
        <title>Complete genome sequence of Corynebacterium casei LMG S-19264T (=DSM 44701T), isolated from a smear-ripened cheese.</title>
        <authorList>
            <consortium name="US DOE Joint Genome Institute (JGI-PGF)"/>
            <person name="Walter F."/>
            <person name="Albersmeier A."/>
            <person name="Kalinowski J."/>
            <person name="Ruckert C."/>
        </authorList>
    </citation>
    <scope>NUCLEOTIDE SEQUENCE</scope>
    <source>
        <strain evidence="2">JCM 10088</strain>
    </source>
</reference>
<feature type="domain" description="Polymerase nucleotidyl transferase" evidence="1">
    <location>
        <begin position="18"/>
        <end position="91"/>
    </location>
</feature>
<dbReference type="EMBL" id="BMNL01000002">
    <property type="protein sequence ID" value="GGP20332.1"/>
    <property type="molecule type" value="Genomic_DNA"/>
</dbReference>
<sequence>MIEEPYGSLLNKLLNLLVNRFRDELYSVVVYGSVARGDNRKDSDIDLLIIAEGLPKSMIGRYRIFEQVELQLMGDVEKLYDEGYYVSFSPIMKTPEEASHFSPLYMDMVEDAVILFDKDNFFGNILKRVKEKLNELGFERVWLGRKWYWRKRDYRFGEIIDFGD</sequence>
<accession>A0A830GV83</accession>
<evidence type="ECO:0000259" key="1">
    <source>
        <dbReference type="Pfam" id="PF01909"/>
    </source>
</evidence>
<dbReference type="AlphaFoldDB" id="A0A830GV83"/>